<dbReference type="Proteomes" id="UP000622017">
    <property type="component" value="Unassembled WGS sequence"/>
</dbReference>
<sequence>MNLPILVVGLLLLGGCTSNPRSEVKQKATAAQRPNIILLLVDDMGFADVGCYGGTFVPTPNIDRLAAEGIKFTQYYSAAPICSPSRVGLTTGSAPGKFNITSFLDTRRHNRQCEQADFLVADAPSVARQLQAAGYATAHFGKWHMGGGRDVDNAPGILRYGFDAYASTYESPDPDPLLTSTNWIWARTDSIKRWRRTEYFVDKTLAFLKSHPNQPCYINLWPDDVHTPWVPDESTLDAYPNGTEKPREFKGVLAELDRQVGRLMAGLREQGIDDNTLIIFTSDNGPLPNFDGSRATPYRGSKLSLYEGGIRMPFIVRYPARTPAGRVDQQSVLSAMDLFPSFVTLAGGASSLQPRTDGEDVTPALLGKPHAHTAPLFWEYGRNSKSFRYPLGRDRSPNLAMRQDNWKLLLNDDGSQLELYDLARDPKEVTNVAAQHPTVAANMRQQILAWRAALPAPPEAPLTK</sequence>
<dbReference type="Pfam" id="PF00884">
    <property type="entry name" value="Sulfatase"/>
    <property type="match status" value="1"/>
</dbReference>
<dbReference type="PANTHER" id="PTHR42693:SF33">
    <property type="entry name" value="ARYLSULFATASE"/>
    <property type="match status" value="1"/>
</dbReference>
<keyword evidence="4" id="KW-1185">Reference proteome</keyword>
<evidence type="ECO:0000259" key="2">
    <source>
        <dbReference type="Pfam" id="PF00884"/>
    </source>
</evidence>
<evidence type="ECO:0000313" key="4">
    <source>
        <dbReference type="Proteomes" id="UP000622017"/>
    </source>
</evidence>
<comment type="similarity">
    <text evidence="1">Belongs to the sulfatase family.</text>
</comment>
<organism evidence="3 4">
    <name type="scientific">Hymenobacter citatus</name>
    <dbReference type="NCBI Taxonomy" id="2763506"/>
    <lineage>
        <taxon>Bacteria</taxon>
        <taxon>Pseudomonadati</taxon>
        <taxon>Bacteroidota</taxon>
        <taxon>Cytophagia</taxon>
        <taxon>Cytophagales</taxon>
        <taxon>Hymenobacteraceae</taxon>
        <taxon>Hymenobacter</taxon>
    </lineage>
</organism>
<evidence type="ECO:0000256" key="1">
    <source>
        <dbReference type="ARBA" id="ARBA00008779"/>
    </source>
</evidence>
<comment type="caution">
    <text evidence="3">The sequence shown here is derived from an EMBL/GenBank/DDBJ whole genome shotgun (WGS) entry which is preliminary data.</text>
</comment>
<evidence type="ECO:0000313" key="3">
    <source>
        <dbReference type="EMBL" id="MBC6613347.1"/>
    </source>
</evidence>
<dbReference type="PANTHER" id="PTHR42693">
    <property type="entry name" value="ARYLSULFATASE FAMILY MEMBER"/>
    <property type="match status" value="1"/>
</dbReference>
<accession>A0ABR7MS13</accession>
<dbReference type="Gene3D" id="3.40.720.10">
    <property type="entry name" value="Alkaline Phosphatase, subunit A"/>
    <property type="match status" value="1"/>
</dbReference>
<gene>
    <name evidence="3" type="ORF">H8B15_20670</name>
</gene>
<proteinExistence type="inferred from homology"/>
<dbReference type="InterPro" id="IPR000917">
    <property type="entry name" value="Sulfatase_N"/>
</dbReference>
<name>A0ABR7MS13_9BACT</name>
<reference evidence="3 4" key="1">
    <citation type="submission" date="2020-08" db="EMBL/GenBank/DDBJ databases">
        <title>Hymenobacter sp.</title>
        <authorList>
            <person name="Kim M.K."/>
        </authorList>
    </citation>
    <scope>NUCLEOTIDE SEQUENCE [LARGE SCALE GENOMIC DNA]</scope>
    <source>
        <strain evidence="3 4">BT507</strain>
    </source>
</reference>
<dbReference type="InterPro" id="IPR017850">
    <property type="entry name" value="Alkaline_phosphatase_core_sf"/>
</dbReference>
<protein>
    <submittedName>
        <fullName evidence="3">Sulfatase-like hydrolase/transferase</fullName>
    </submittedName>
</protein>
<dbReference type="SUPFAM" id="SSF53649">
    <property type="entry name" value="Alkaline phosphatase-like"/>
    <property type="match status" value="1"/>
</dbReference>
<feature type="domain" description="Sulfatase N-terminal" evidence="2">
    <location>
        <begin position="34"/>
        <end position="347"/>
    </location>
</feature>
<dbReference type="EMBL" id="JACSCY010000030">
    <property type="protein sequence ID" value="MBC6613347.1"/>
    <property type="molecule type" value="Genomic_DNA"/>
</dbReference>
<dbReference type="Gene3D" id="3.30.1120.10">
    <property type="match status" value="1"/>
</dbReference>
<dbReference type="InterPro" id="IPR050738">
    <property type="entry name" value="Sulfatase"/>
</dbReference>